<protein>
    <submittedName>
        <fullName evidence="2">Uncharacterized protein</fullName>
    </submittedName>
</protein>
<feature type="region of interest" description="Disordered" evidence="1">
    <location>
        <begin position="81"/>
        <end position="116"/>
    </location>
</feature>
<gene>
    <name evidence="2" type="ORF">FISHEDRAFT_6670</name>
</gene>
<feature type="non-terminal residue" evidence="2">
    <location>
        <position position="1"/>
    </location>
</feature>
<feature type="non-terminal residue" evidence="2">
    <location>
        <position position="191"/>
    </location>
</feature>
<evidence type="ECO:0000313" key="3">
    <source>
        <dbReference type="Proteomes" id="UP000054144"/>
    </source>
</evidence>
<accession>A0A0D7A5Y9</accession>
<dbReference type="EMBL" id="KN882059">
    <property type="protein sequence ID" value="KIY45306.1"/>
    <property type="molecule type" value="Genomic_DNA"/>
</dbReference>
<evidence type="ECO:0000313" key="2">
    <source>
        <dbReference type="EMBL" id="KIY45306.1"/>
    </source>
</evidence>
<organism evidence="2 3">
    <name type="scientific">Fistulina hepatica ATCC 64428</name>
    <dbReference type="NCBI Taxonomy" id="1128425"/>
    <lineage>
        <taxon>Eukaryota</taxon>
        <taxon>Fungi</taxon>
        <taxon>Dikarya</taxon>
        <taxon>Basidiomycota</taxon>
        <taxon>Agaricomycotina</taxon>
        <taxon>Agaricomycetes</taxon>
        <taxon>Agaricomycetidae</taxon>
        <taxon>Agaricales</taxon>
        <taxon>Fistulinaceae</taxon>
        <taxon>Fistulina</taxon>
    </lineage>
</organism>
<keyword evidence="3" id="KW-1185">Reference proteome</keyword>
<dbReference type="OrthoDB" id="3262968at2759"/>
<dbReference type="AlphaFoldDB" id="A0A0D7A5Y9"/>
<evidence type="ECO:0000256" key="1">
    <source>
        <dbReference type="SAM" id="MobiDB-lite"/>
    </source>
</evidence>
<dbReference type="Proteomes" id="UP000054144">
    <property type="component" value="Unassembled WGS sequence"/>
</dbReference>
<name>A0A0D7A5Y9_9AGAR</name>
<sequence length="191" mass="20734">NDVYSSADQLISQEAPYLFVSNFGDTPVKIQQGDILAKAHTPNTWLDHTESFTDSDRCQIQAYNALVTSLVEQKSRKIKSETTLTSKAHQNAEGPDDILASPPVEGGPKTALESEETVPSLSLLQEVDICPDLTIEQKNQLAEVIVKNKEAFGLDGRLGNYDGLVHIPLKPGTKPISLPPFGASPANRKVI</sequence>
<reference evidence="2 3" key="1">
    <citation type="journal article" date="2015" name="Fungal Genet. Biol.">
        <title>Evolution of novel wood decay mechanisms in Agaricales revealed by the genome sequences of Fistulina hepatica and Cylindrobasidium torrendii.</title>
        <authorList>
            <person name="Floudas D."/>
            <person name="Held B.W."/>
            <person name="Riley R."/>
            <person name="Nagy L.G."/>
            <person name="Koehler G."/>
            <person name="Ransdell A.S."/>
            <person name="Younus H."/>
            <person name="Chow J."/>
            <person name="Chiniquy J."/>
            <person name="Lipzen A."/>
            <person name="Tritt A."/>
            <person name="Sun H."/>
            <person name="Haridas S."/>
            <person name="LaButti K."/>
            <person name="Ohm R.A."/>
            <person name="Kues U."/>
            <person name="Blanchette R.A."/>
            <person name="Grigoriev I.V."/>
            <person name="Minto R.E."/>
            <person name="Hibbett D.S."/>
        </authorList>
    </citation>
    <scope>NUCLEOTIDE SEQUENCE [LARGE SCALE GENOMIC DNA]</scope>
    <source>
        <strain evidence="2 3">ATCC 64428</strain>
    </source>
</reference>
<proteinExistence type="predicted"/>